<feature type="domain" description="Sulfotransferase" evidence="3">
    <location>
        <begin position="224"/>
        <end position="362"/>
    </location>
</feature>
<sequence length="422" mass="49062">MGSKTWGPRRRWKSGNFGGSFRSLLRQLNVYVATALLGIVLLIFLTTKMYLFLESRQTSISLLKSKLQNAEVHLKKLENDKTKFAELLAHALRAPSDSKFEAFVLCQYRSPRGFTEIKLPVVDVASKEKYLRDHAEKLESDLMAQRMDIERLKVAFAEESRISKRRESKKKLACTGDPALLYDAEVPEEWKKPAIFVVSHRRAGTHTAIKFLHKYFGHMYEIVEVSDHSPADSHLGCDALAWYRKNGKIVYVYRDLADNMASLWNYYKRLGGYSSSFQEFLMDRNELSLDSCESFRKNHRFQCLRQSVPMEDELRTLDRIQYLKYHRESWMRYKDVFFLNFDVLRLSPASAISHLEVFLKHSRTGGPIELPPTSSKPVYYGGGVSDTLRAMHPDLFAWLMRRYQEELPSSLLNDFCCDQKMD</sequence>
<protein>
    <recommendedName>
        <fullName evidence="3">Sulfotransferase domain-containing protein</fullName>
    </recommendedName>
</protein>
<feature type="coiled-coil region" evidence="1">
    <location>
        <begin position="60"/>
        <end position="87"/>
    </location>
</feature>
<keyword evidence="2" id="KW-1133">Transmembrane helix</keyword>
<dbReference type="AlphaFoldDB" id="A0AAV8UQU8"/>
<name>A0AAV8UQU8_9RHOD</name>
<evidence type="ECO:0000256" key="2">
    <source>
        <dbReference type="SAM" id="Phobius"/>
    </source>
</evidence>
<keyword evidence="5" id="KW-1185">Reference proteome</keyword>
<keyword evidence="2" id="KW-0812">Transmembrane</keyword>
<evidence type="ECO:0000256" key="1">
    <source>
        <dbReference type="SAM" id="Coils"/>
    </source>
</evidence>
<organism evidence="4 5">
    <name type="scientific">Rhodosorus marinus</name>
    <dbReference type="NCBI Taxonomy" id="101924"/>
    <lineage>
        <taxon>Eukaryota</taxon>
        <taxon>Rhodophyta</taxon>
        <taxon>Stylonematophyceae</taxon>
        <taxon>Stylonematales</taxon>
        <taxon>Stylonemataceae</taxon>
        <taxon>Rhodosorus</taxon>
    </lineage>
</organism>
<accession>A0AAV8UQU8</accession>
<keyword evidence="1" id="KW-0175">Coiled coil</keyword>
<evidence type="ECO:0000313" key="4">
    <source>
        <dbReference type="EMBL" id="KAJ8904859.1"/>
    </source>
</evidence>
<evidence type="ECO:0000259" key="3">
    <source>
        <dbReference type="Pfam" id="PF00685"/>
    </source>
</evidence>
<dbReference type="InterPro" id="IPR027417">
    <property type="entry name" value="P-loop_NTPase"/>
</dbReference>
<dbReference type="InterPro" id="IPR000863">
    <property type="entry name" value="Sulfotransferase_dom"/>
</dbReference>
<evidence type="ECO:0000313" key="5">
    <source>
        <dbReference type="Proteomes" id="UP001157974"/>
    </source>
</evidence>
<dbReference type="EMBL" id="JAMWBK010000005">
    <property type="protein sequence ID" value="KAJ8904859.1"/>
    <property type="molecule type" value="Genomic_DNA"/>
</dbReference>
<dbReference type="Pfam" id="PF00685">
    <property type="entry name" value="Sulfotransfer_1"/>
    <property type="match status" value="1"/>
</dbReference>
<dbReference type="Proteomes" id="UP001157974">
    <property type="component" value="Unassembled WGS sequence"/>
</dbReference>
<comment type="caution">
    <text evidence="4">The sequence shown here is derived from an EMBL/GenBank/DDBJ whole genome shotgun (WGS) entry which is preliminary data.</text>
</comment>
<dbReference type="GO" id="GO:0008146">
    <property type="term" value="F:sulfotransferase activity"/>
    <property type="evidence" value="ECO:0007669"/>
    <property type="project" value="InterPro"/>
</dbReference>
<proteinExistence type="predicted"/>
<keyword evidence="2" id="KW-0472">Membrane</keyword>
<dbReference type="Gene3D" id="3.40.50.300">
    <property type="entry name" value="P-loop containing nucleotide triphosphate hydrolases"/>
    <property type="match status" value="1"/>
</dbReference>
<feature type="transmembrane region" description="Helical" evidence="2">
    <location>
        <begin position="30"/>
        <end position="53"/>
    </location>
</feature>
<dbReference type="SUPFAM" id="SSF52540">
    <property type="entry name" value="P-loop containing nucleoside triphosphate hydrolases"/>
    <property type="match status" value="1"/>
</dbReference>
<reference evidence="4 5" key="1">
    <citation type="journal article" date="2023" name="Nat. Commun.">
        <title>Origin of minicircular mitochondrial genomes in red algae.</title>
        <authorList>
            <person name="Lee Y."/>
            <person name="Cho C.H."/>
            <person name="Lee Y.M."/>
            <person name="Park S.I."/>
            <person name="Yang J.H."/>
            <person name="West J.A."/>
            <person name="Bhattacharya D."/>
            <person name="Yoon H.S."/>
        </authorList>
    </citation>
    <scope>NUCLEOTIDE SEQUENCE [LARGE SCALE GENOMIC DNA]</scope>
    <source>
        <strain evidence="4 5">CCMP1338</strain>
        <tissue evidence="4">Whole cell</tissue>
    </source>
</reference>
<gene>
    <name evidence="4" type="ORF">NDN08_001373</name>
</gene>